<accession>A0ABP4JGF3</accession>
<dbReference type="PANTHER" id="PTHR21015:SF22">
    <property type="entry name" value="GLYCOSYLTRANSFERASE"/>
    <property type="match status" value="1"/>
</dbReference>
<sequence>MIGYYIHHHGRGHLSRAIAIASALDGPVTGLSSLPRPAEWTGAWVPLDSDETAAPLDPDAGTMLHWAPLGHPGLRARMARIARWIADERPRALVVDVSVEVAVLARLHGVPVVTVAMPGRRTDPAHELGFGVSTGIIGAWPPEATGMLAGLPPLGERLHAVGAISRFAPSSAAAPGPGRRAVVFGGAGGDGFTAEAISRARAEAPEWDWMHLGANGSWSDDPWEVLRTASVVITHAGESAIAEVAAARRPAVVIPQPRPHDEQHVTAAVLAGADWPALVLPELPATRWPELLRAASRLDAGRWQAWNDGRGAERAAAVIAAAAERVPA</sequence>
<keyword evidence="3" id="KW-1185">Reference proteome</keyword>
<dbReference type="InterPro" id="IPR007235">
    <property type="entry name" value="Glyco_trans_28_C"/>
</dbReference>
<dbReference type="EMBL" id="BAAAKK010000003">
    <property type="protein sequence ID" value="GAA1421438.1"/>
    <property type="molecule type" value="Genomic_DNA"/>
</dbReference>
<dbReference type="SUPFAM" id="SSF53756">
    <property type="entry name" value="UDP-Glycosyltransferase/glycogen phosphorylase"/>
    <property type="match status" value="1"/>
</dbReference>
<evidence type="ECO:0000259" key="1">
    <source>
        <dbReference type="Pfam" id="PF04101"/>
    </source>
</evidence>
<evidence type="ECO:0000313" key="3">
    <source>
        <dbReference type="Proteomes" id="UP001501266"/>
    </source>
</evidence>
<dbReference type="RefSeq" id="WP_343918491.1">
    <property type="nucleotide sequence ID" value="NZ_BAAAKK010000003.1"/>
</dbReference>
<gene>
    <name evidence="2" type="ORF">GCM10009640_12400</name>
</gene>
<proteinExistence type="predicted"/>
<name>A0ABP4JGF3_9MICO</name>
<evidence type="ECO:0000313" key="2">
    <source>
        <dbReference type="EMBL" id="GAA1421438.1"/>
    </source>
</evidence>
<comment type="caution">
    <text evidence="2">The sequence shown here is derived from an EMBL/GenBank/DDBJ whole genome shotgun (WGS) entry which is preliminary data.</text>
</comment>
<reference evidence="3" key="1">
    <citation type="journal article" date="2019" name="Int. J. Syst. Evol. Microbiol.">
        <title>The Global Catalogue of Microorganisms (GCM) 10K type strain sequencing project: providing services to taxonomists for standard genome sequencing and annotation.</title>
        <authorList>
            <consortium name="The Broad Institute Genomics Platform"/>
            <consortium name="The Broad Institute Genome Sequencing Center for Infectious Disease"/>
            <person name="Wu L."/>
            <person name="Ma J."/>
        </authorList>
    </citation>
    <scope>NUCLEOTIDE SEQUENCE [LARGE SCALE GENOMIC DNA]</scope>
    <source>
        <strain evidence="3">JCM 12398</strain>
    </source>
</reference>
<protein>
    <recommendedName>
        <fullName evidence="1">Glycosyl transferase family 28 C-terminal domain-containing protein</fullName>
    </recommendedName>
</protein>
<dbReference type="Pfam" id="PF04101">
    <property type="entry name" value="Glyco_tran_28_C"/>
    <property type="match status" value="1"/>
</dbReference>
<dbReference type="Proteomes" id="UP001501266">
    <property type="component" value="Unassembled WGS sequence"/>
</dbReference>
<feature type="domain" description="Glycosyl transferase family 28 C-terminal" evidence="1">
    <location>
        <begin position="224"/>
        <end position="270"/>
    </location>
</feature>
<dbReference type="Gene3D" id="3.40.50.2000">
    <property type="entry name" value="Glycogen Phosphorylase B"/>
    <property type="match status" value="1"/>
</dbReference>
<dbReference type="PANTHER" id="PTHR21015">
    <property type="entry name" value="UDP-N-ACETYLGLUCOSAMINE--N-ACETYLMURAMYL-(PENTAPEPTIDE) PYROPHOSPHORYL-UNDECAPRENOL N-ACETYLGLUCOSAMINE TRANSFERASE 1"/>
    <property type="match status" value="1"/>
</dbReference>
<organism evidence="2 3">
    <name type="scientific">Agrococcus citreus</name>
    <dbReference type="NCBI Taxonomy" id="84643"/>
    <lineage>
        <taxon>Bacteria</taxon>
        <taxon>Bacillati</taxon>
        <taxon>Actinomycetota</taxon>
        <taxon>Actinomycetes</taxon>
        <taxon>Micrococcales</taxon>
        <taxon>Microbacteriaceae</taxon>
        <taxon>Agrococcus</taxon>
    </lineage>
</organism>